<dbReference type="InterPro" id="IPR011006">
    <property type="entry name" value="CheY-like_superfamily"/>
</dbReference>
<dbReference type="Pfam" id="PF00196">
    <property type="entry name" value="GerE"/>
    <property type="match status" value="1"/>
</dbReference>
<gene>
    <name evidence="8" type="ORF">VO01_03235</name>
</gene>
<evidence type="ECO:0000259" key="7">
    <source>
        <dbReference type="PROSITE" id="PS50110"/>
    </source>
</evidence>
<dbReference type="RefSeq" id="WP_045526807.1">
    <property type="nucleotide sequence ID" value="NZ_CP011043.1"/>
</dbReference>
<reference evidence="8 9" key="1">
    <citation type="journal article" date="2015" name="Genome Announc.">
        <title>Complete Genome Sequence of Clavibacter michiganensis subsp. insidiosus R1-1 Using PacBio Single-Molecule Real-Time Technology.</title>
        <authorList>
            <person name="Lu Y."/>
            <person name="Samac D.A."/>
            <person name="Glazebrook J."/>
            <person name="Ishimaru C.A."/>
        </authorList>
    </citation>
    <scope>NUCLEOTIDE SEQUENCE [LARGE SCALE GENOMIC DNA]</scope>
    <source>
        <strain evidence="8 9">R1-1</strain>
    </source>
</reference>
<keyword evidence="4" id="KW-0804">Transcription</keyword>
<dbReference type="Proteomes" id="UP000032604">
    <property type="component" value="Chromosome"/>
</dbReference>
<feature type="modified residue" description="4-aspartylphosphate" evidence="5">
    <location>
        <position position="54"/>
    </location>
</feature>
<dbReference type="InterPro" id="IPR058245">
    <property type="entry name" value="NreC/VraR/RcsB-like_REC"/>
</dbReference>
<dbReference type="PROSITE" id="PS50043">
    <property type="entry name" value="HTH_LUXR_2"/>
    <property type="match status" value="1"/>
</dbReference>
<dbReference type="PANTHER" id="PTHR43214:SF24">
    <property type="entry name" value="TRANSCRIPTIONAL REGULATORY PROTEIN NARL-RELATED"/>
    <property type="match status" value="1"/>
</dbReference>
<dbReference type="PATRIC" id="fig|33014.5.peg.682"/>
<feature type="domain" description="HTH luxR-type" evidence="6">
    <location>
        <begin position="158"/>
        <end position="223"/>
    </location>
</feature>
<keyword evidence="3" id="KW-0238">DNA-binding</keyword>
<dbReference type="SMART" id="SM00421">
    <property type="entry name" value="HTH_LUXR"/>
    <property type="match status" value="1"/>
</dbReference>
<dbReference type="CDD" id="cd06170">
    <property type="entry name" value="LuxR_C_like"/>
    <property type="match status" value="1"/>
</dbReference>
<dbReference type="PROSITE" id="PS50110">
    <property type="entry name" value="RESPONSE_REGULATORY"/>
    <property type="match status" value="1"/>
</dbReference>
<keyword evidence="2" id="KW-0805">Transcription regulation</keyword>
<dbReference type="SMART" id="SM00448">
    <property type="entry name" value="REC"/>
    <property type="match status" value="1"/>
</dbReference>
<evidence type="ECO:0000256" key="5">
    <source>
        <dbReference type="PROSITE-ProRule" id="PRU00169"/>
    </source>
</evidence>
<evidence type="ECO:0000256" key="2">
    <source>
        <dbReference type="ARBA" id="ARBA00023015"/>
    </source>
</evidence>
<organism evidence="8 9">
    <name type="scientific">Clavibacter michiganensis subsp. insidiosus</name>
    <dbReference type="NCBI Taxonomy" id="33014"/>
    <lineage>
        <taxon>Bacteria</taxon>
        <taxon>Bacillati</taxon>
        <taxon>Actinomycetota</taxon>
        <taxon>Actinomycetes</taxon>
        <taxon>Micrococcales</taxon>
        <taxon>Microbacteriaceae</taxon>
        <taxon>Clavibacter</taxon>
    </lineage>
</organism>
<evidence type="ECO:0000259" key="6">
    <source>
        <dbReference type="PROSITE" id="PS50043"/>
    </source>
</evidence>
<dbReference type="AlphaFoldDB" id="A0A0D5CG91"/>
<sequence length="226" mass="24038">MIRVVLVDDQSIVRAGFRVVLETAGGIEVVGEAAGGREAVELVRRLGPDVVVMDVRMPGGDGIEATRAITGADADAPGRGRGGDRPGPAVLVATTFDLDEYVFGALEAGARGFVLKDAEPEEFIQAVRALAEGRAALDGVTTRRVMAEFTRRRAASAVHPGAEVLTPREQDIVRLLGDGLSNDEIGGRLVIETSTVKSHLTRIMTKLGTRDRLQTVVWGYRSGLLP</sequence>
<name>A0A0D5CG91_9MICO</name>
<dbReference type="InterPro" id="IPR001789">
    <property type="entry name" value="Sig_transdc_resp-reg_receiver"/>
</dbReference>
<dbReference type="SUPFAM" id="SSF52172">
    <property type="entry name" value="CheY-like"/>
    <property type="match status" value="1"/>
</dbReference>
<dbReference type="KEGG" id="cmh:VO01_03235"/>
<evidence type="ECO:0000313" key="8">
    <source>
        <dbReference type="EMBL" id="AJW78267.1"/>
    </source>
</evidence>
<dbReference type="GO" id="GO:0003677">
    <property type="term" value="F:DNA binding"/>
    <property type="evidence" value="ECO:0007669"/>
    <property type="project" value="UniProtKB-KW"/>
</dbReference>
<dbReference type="PRINTS" id="PR00038">
    <property type="entry name" value="HTHLUXR"/>
</dbReference>
<evidence type="ECO:0000313" key="9">
    <source>
        <dbReference type="Proteomes" id="UP000032604"/>
    </source>
</evidence>
<accession>A0A0D5CG91</accession>
<evidence type="ECO:0000256" key="1">
    <source>
        <dbReference type="ARBA" id="ARBA00022553"/>
    </source>
</evidence>
<dbReference type="SUPFAM" id="SSF46894">
    <property type="entry name" value="C-terminal effector domain of the bipartite response regulators"/>
    <property type="match status" value="1"/>
</dbReference>
<dbReference type="PROSITE" id="PS00622">
    <property type="entry name" value="HTH_LUXR_1"/>
    <property type="match status" value="1"/>
</dbReference>
<dbReference type="CDD" id="cd17535">
    <property type="entry name" value="REC_NarL-like"/>
    <property type="match status" value="1"/>
</dbReference>
<evidence type="ECO:0000256" key="4">
    <source>
        <dbReference type="ARBA" id="ARBA00023163"/>
    </source>
</evidence>
<dbReference type="InterPro" id="IPR000792">
    <property type="entry name" value="Tscrpt_reg_LuxR_C"/>
</dbReference>
<dbReference type="InterPro" id="IPR016032">
    <property type="entry name" value="Sig_transdc_resp-reg_C-effctor"/>
</dbReference>
<feature type="domain" description="Response regulatory" evidence="7">
    <location>
        <begin position="3"/>
        <end position="131"/>
    </location>
</feature>
<dbReference type="GO" id="GO:0006355">
    <property type="term" value="P:regulation of DNA-templated transcription"/>
    <property type="evidence" value="ECO:0007669"/>
    <property type="project" value="InterPro"/>
</dbReference>
<dbReference type="PANTHER" id="PTHR43214">
    <property type="entry name" value="TWO-COMPONENT RESPONSE REGULATOR"/>
    <property type="match status" value="1"/>
</dbReference>
<dbReference type="Pfam" id="PF00072">
    <property type="entry name" value="Response_reg"/>
    <property type="match status" value="1"/>
</dbReference>
<evidence type="ECO:0000256" key="3">
    <source>
        <dbReference type="ARBA" id="ARBA00023125"/>
    </source>
</evidence>
<dbReference type="OrthoDB" id="9808843at2"/>
<dbReference type="InterPro" id="IPR039420">
    <property type="entry name" value="WalR-like"/>
</dbReference>
<dbReference type="GO" id="GO:0000160">
    <property type="term" value="P:phosphorelay signal transduction system"/>
    <property type="evidence" value="ECO:0007669"/>
    <property type="project" value="InterPro"/>
</dbReference>
<proteinExistence type="predicted"/>
<dbReference type="HOGENOM" id="CLU_000445_90_10_11"/>
<protein>
    <submittedName>
        <fullName evidence="8">Transcriptional regulator</fullName>
    </submittedName>
</protein>
<keyword evidence="1 5" id="KW-0597">Phosphoprotein</keyword>
<dbReference type="EMBL" id="CP011043">
    <property type="protein sequence ID" value="AJW78267.1"/>
    <property type="molecule type" value="Genomic_DNA"/>
</dbReference>
<dbReference type="Gene3D" id="3.40.50.2300">
    <property type="match status" value="1"/>
</dbReference>